<evidence type="ECO:0000313" key="3">
    <source>
        <dbReference type="Proteomes" id="UP000306985"/>
    </source>
</evidence>
<keyword evidence="3" id="KW-1185">Reference proteome</keyword>
<protein>
    <submittedName>
        <fullName evidence="2">AzlD domain-containing protein</fullName>
    </submittedName>
</protein>
<dbReference type="Pfam" id="PF05437">
    <property type="entry name" value="AzlD"/>
    <property type="match status" value="1"/>
</dbReference>
<evidence type="ECO:0000313" key="2">
    <source>
        <dbReference type="EMBL" id="TKV61101.1"/>
    </source>
</evidence>
<feature type="transmembrane region" description="Helical" evidence="1">
    <location>
        <begin position="83"/>
        <end position="102"/>
    </location>
</feature>
<comment type="caution">
    <text evidence="2">The sequence shown here is derived from an EMBL/GenBank/DDBJ whole genome shotgun (WGS) entry which is preliminary data.</text>
</comment>
<evidence type="ECO:0000256" key="1">
    <source>
        <dbReference type="SAM" id="Phobius"/>
    </source>
</evidence>
<reference evidence="2 3" key="1">
    <citation type="submission" date="2019-05" db="EMBL/GenBank/DDBJ databases">
        <title>Nakamurella sp. N5BH11, whole genome shotgun sequence.</title>
        <authorList>
            <person name="Tuo L."/>
        </authorList>
    </citation>
    <scope>NUCLEOTIDE SEQUENCE [LARGE SCALE GENOMIC DNA]</scope>
    <source>
        <strain evidence="2 3">N5BH11</strain>
    </source>
</reference>
<keyword evidence="1" id="KW-1133">Transmembrane helix</keyword>
<keyword evidence="1" id="KW-0812">Transmembrane</keyword>
<dbReference type="AlphaFoldDB" id="A0A4U6QL81"/>
<dbReference type="InterPro" id="IPR008407">
    <property type="entry name" value="Brnchd-chn_aa_trnsp_AzlD"/>
</dbReference>
<dbReference type="RefSeq" id="WP_137448404.1">
    <property type="nucleotide sequence ID" value="NZ_SZZH01000001.1"/>
</dbReference>
<gene>
    <name evidence="2" type="ORF">FDO65_05520</name>
</gene>
<dbReference type="EMBL" id="SZZH01000001">
    <property type="protein sequence ID" value="TKV61101.1"/>
    <property type="molecule type" value="Genomic_DNA"/>
</dbReference>
<name>A0A4U6QL81_9ACTN</name>
<sequence>MTTAVVVTMAGLAVGTWLLRVAGVNLAQRFTLSPRVERLLSAAAVAVLAGLAVTATVFTADGVAGPARILAVLTAVGLAWRRAPLPVIVVVGAGGAALLRAAGMA</sequence>
<keyword evidence="1" id="KW-0472">Membrane</keyword>
<dbReference type="Proteomes" id="UP000306985">
    <property type="component" value="Unassembled WGS sequence"/>
</dbReference>
<feature type="transmembrane region" description="Helical" evidence="1">
    <location>
        <begin position="39"/>
        <end position="63"/>
    </location>
</feature>
<feature type="transmembrane region" description="Helical" evidence="1">
    <location>
        <begin position="6"/>
        <end position="27"/>
    </location>
</feature>
<organism evidence="2 3">
    <name type="scientific">Nakamurella flava</name>
    <dbReference type="NCBI Taxonomy" id="2576308"/>
    <lineage>
        <taxon>Bacteria</taxon>
        <taxon>Bacillati</taxon>
        <taxon>Actinomycetota</taxon>
        <taxon>Actinomycetes</taxon>
        <taxon>Nakamurellales</taxon>
        <taxon>Nakamurellaceae</taxon>
        <taxon>Nakamurella</taxon>
    </lineage>
</organism>
<proteinExistence type="predicted"/>
<accession>A0A4U6QL81</accession>